<dbReference type="Gene3D" id="3.40.190.10">
    <property type="entry name" value="Periplasmic binding protein-like II"/>
    <property type="match status" value="1"/>
</dbReference>
<evidence type="ECO:0000313" key="6">
    <source>
        <dbReference type="Proteomes" id="UP001501803"/>
    </source>
</evidence>
<protein>
    <recommendedName>
        <fullName evidence="7">Extracellular solute-binding protein</fullName>
    </recommendedName>
</protein>
<evidence type="ECO:0000256" key="3">
    <source>
        <dbReference type="ARBA" id="ARBA00022729"/>
    </source>
</evidence>
<comment type="similarity">
    <text evidence="1">Belongs to the bacterial solute-binding protein 1 family.</text>
</comment>
<comment type="caution">
    <text evidence="5">The sequence shown here is derived from an EMBL/GenBank/DDBJ whole genome shotgun (WGS) entry which is preliminary data.</text>
</comment>
<sequence>MTAKKRISLIAASSILVGSLVACAPQSAQPEATEDIALTLSTWSYSNEFADWWDDVIGKFEKANPTITVEIQQTAFADYGSTITTQAVAGSEPDIIHVPTPITTLPAWAKAGFLAPLDDYLKTTDVPKLWPAAQSAMEWNGTSYGVLLVDYGYNLFYNEALLTEAGVGVPTTPEELVAAAKAVTDLPGDEFGFAITDDNTVNFVRDALVFTTGMKADWVKDGDWNFSDPDVVAALDVWRELGKKYSPIGTNFAAKREAFLAGNSAMMIEGPFYYATVQGTADPALVDSLKIATTPFEVSPGDVSHGLALSADLDENTRAAAEKFLDFVTSTESLTTYSKLITSPTARPGTAQSLLESPDTAPIVEAHEASKLIIDPSNEGLRSDYAKFAEVTGAALHSLLQSDAPSREILVNLDRALDDAGLKP</sequence>
<keyword evidence="6" id="KW-1185">Reference proteome</keyword>
<dbReference type="InterPro" id="IPR006059">
    <property type="entry name" value="SBP"/>
</dbReference>
<reference evidence="6" key="1">
    <citation type="journal article" date="2019" name="Int. J. Syst. Evol. Microbiol.">
        <title>The Global Catalogue of Microorganisms (GCM) 10K type strain sequencing project: providing services to taxonomists for standard genome sequencing and annotation.</title>
        <authorList>
            <consortium name="The Broad Institute Genomics Platform"/>
            <consortium name="The Broad Institute Genome Sequencing Center for Infectious Disease"/>
            <person name="Wu L."/>
            <person name="Ma J."/>
        </authorList>
    </citation>
    <scope>NUCLEOTIDE SEQUENCE [LARGE SCALE GENOMIC DNA]</scope>
    <source>
        <strain evidence="6">JCM 17021</strain>
    </source>
</reference>
<name>A0ABP7KN07_9MICO</name>
<dbReference type="PROSITE" id="PS51257">
    <property type="entry name" value="PROKAR_LIPOPROTEIN"/>
    <property type="match status" value="1"/>
</dbReference>
<dbReference type="SUPFAM" id="SSF53850">
    <property type="entry name" value="Periplasmic binding protein-like II"/>
    <property type="match status" value="1"/>
</dbReference>
<evidence type="ECO:0000256" key="4">
    <source>
        <dbReference type="SAM" id="SignalP"/>
    </source>
</evidence>
<proteinExistence type="inferred from homology"/>
<evidence type="ECO:0008006" key="7">
    <source>
        <dbReference type="Google" id="ProtNLM"/>
    </source>
</evidence>
<evidence type="ECO:0000313" key="5">
    <source>
        <dbReference type="EMBL" id="GAA3883233.1"/>
    </source>
</evidence>
<organism evidence="5 6">
    <name type="scientific">Leifsonia kafniensis</name>
    <dbReference type="NCBI Taxonomy" id="475957"/>
    <lineage>
        <taxon>Bacteria</taxon>
        <taxon>Bacillati</taxon>
        <taxon>Actinomycetota</taxon>
        <taxon>Actinomycetes</taxon>
        <taxon>Micrococcales</taxon>
        <taxon>Microbacteriaceae</taxon>
        <taxon>Leifsonia</taxon>
    </lineage>
</organism>
<gene>
    <name evidence="5" type="ORF">GCM10022381_26800</name>
</gene>
<dbReference type="EMBL" id="BAABCN010000008">
    <property type="protein sequence ID" value="GAA3883233.1"/>
    <property type="molecule type" value="Genomic_DNA"/>
</dbReference>
<dbReference type="PANTHER" id="PTHR30061">
    <property type="entry name" value="MALTOSE-BINDING PERIPLASMIC PROTEIN"/>
    <property type="match status" value="1"/>
</dbReference>
<dbReference type="Pfam" id="PF13416">
    <property type="entry name" value="SBP_bac_8"/>
    <property type="match status" value="1"/>
</dbReference>
<dbReference type="PANTHER" id="PTHR30061:SF50">
    <property type="entry name" value="MALTOSE_MALTODEXTRIN-BINDING PERIPLASMIC PROTEIN"/>
    <property type="match status" value="1"/>
</dbReference>
<keyword evidence="2" id="KW-0813">Transport</keyword>
<keyword evidence="3 4" id="KW-0732">Signal</keyword>
<dbReference type="RefSeq" id="WP_345067538.1">
    <property type="nucleotide sequence ID" value="NZ_BAABCN010000008.1"/>
</dbReference>
<evidence type="ECO:0000256" key="2">
    <source>
        <dbReference type="ARBA" id="ARBA00022448"/>
    </source>
</evidence>
<feature type="signal peptide" evidence="4">
    <location>
        <begin position="1"/>
        <end position="24"/>
    </location>
</feature>
<evidence type="ECO:0000256" key="1">
    <source>
        <dbReference type="ARBA" id="ARBA00008520"/>
    </source>
</evidence>
<accession>A0ABP7KN07</accession>
<dbReference type="Proteomes" id="UP001501803">
    <property type="component" value="Unassembled WGS sequence"/>
</dbReference>
<feature type="chain" id="PRO_5046534467" description="Extracellular solute-binding protein" evidence="4">
    <location>
        <begin position="25"/>
        <end position="424"/>
    </location>
</feature>